<protein>
    <submittedName>
        <fullName evidence="2">Uncharacterized protein</fullName>
    </submittedName>
</protein>
<feature type="compositionally biased region" description="Pro residues" evidence="1">
    <location>
        <begin position="93"/>
        <end position="106"/>
    </location>
</feature>
<feature type="compositionally biased region" description="Low complexity" evidence="1">
    <location>
        <begin position="72"/>
        <end position="86"/>
    </location>
</feature>
<dbReference type="Proteomes" id="UP001231189">
    <property type="component" value="Unassembled WGS sequence"/>
</dbReference>
<evidence type="ECO:0000313" key="2">
    <source>
        <dbReference type="EMBL" id="KAK1614537.1"/>
    </source>
</evidence>
<gene>
    <name evidence="2" type="ORF">QYE76_020054</name>
</gene>
<name>A0AAD8VNU4_LOLMU</name>
<proteinExistence type="predicted"/>
<accession>A0AAD8VNU4</accession>
<reference evidence="2" key="1">
    <citation type="submission" date="2023-07" db="EMBL/GenBank/DDBJ databases">
        <title>A chromosome-level genome assembly of Lolium multiflorum.</title>
        <authorList>
            <person name="Chen Y."/>
            <person name="Copetti D."/>
            <person name="Kolliker R."/>
            <person name="Studer B."/>
        </authorList>
    </citation>
    <scope>NUCLEOTIDE SEQUENCE</scope>
    <source>
        <strain evidence="2">02402/16</strain>
        <tissue evidence="2">Leaf</tissue>
    </source>
</reference>
<keyword evidence="3" id="KW-1185">Reference proteome</keyword>
<feature type="compositionally biased region" description="Polar residues" evidence="1">
    <location>
        <begin position="1"/>
        <end position="17"/>
    </location>
</feature>
<comment type="caution">
    <text evidence="2">The sequence shown here is derived from an EMBL/GenBank/DDBJ whole genome shotgun (WGS) entry which is preliminary data.</text>
</comment>
<feature type="region of interest" description="Disordered" evidence="1">
    <location>
        <begin position="72"/>
        <end position="109"/>
    </location>
</feature>
<dbReference type="AlphaFoldDB" id="A0AAD8VNU4"/>
<sequence>MSSERVQLSGSDLSTAASLARGGQSRLSSEWEVEVAADGGTCIAAECENKVRSVLCGEPGHISRGCKRLWSASPPVARPSSSSPPAQIKAPMWMPPPPPGPPPPGAERPDDVGITLRDFVYPKPQKEGIAEEYPRQLASSVGKLLVQGMSSAVPITYPPFLSGDDPRYGKALEFTSAQHFTDQENMQRIKRYKEKKIKKRGVSWAGFRLSGPSDCGLLGLLPLPPGG</sequence>
<evidence type="ECO:0000256" key="1">
    <source>
        <dbReference type="SAM" id="MobiDB-lite"/>
    </source>
</evidence>
<organism evidence="2 3">
    <name type="scientific">Lolium multiflorum</name>
    <name type="common">Italian ryegrass</name>
    <name type="synonym">Lolium perenne subsp. multiflorum</name>
    <dbReference type="NCBI Taxonomy" id="4521"/>
    <lineage>
        <taxon>Eukaryota</taxon>
        <taxon>Viridiplantae</taxon>
        <taxon>Streptophyta</taxon>
        <taxon>Embryophyta</taxon>
        <taxon>Tracheophyta</taxon>
        <taxon>Spermatophyta</taxon>
        <taxon>Magnoliopsida</taxon>
        <taxon>Liliopsida</taxon>
        <taxon>Poales</taxon>
        <taxon>Poaceae</taxon>
        <taxon>BOP clade</taxon>
        <taxon>Pooideae</taxon>
        <taxon>Poodae</taxon>
        <taxon>Poeae</taxon>
        <taxon>Poeae Chloroplast Group 2 (Poeae type)</taxon>
        <taxon>Loliodinae</taxon>
        <taxon>Loliinae</taxon>
        <taxon>Lolium</taxon>
    </lineage>
</organism>
<dbReference type="EMBL" id="JAUUTY010000006">
    <property type="protein sequence ID" value="KAK1614537.1"/>
    <property type="molecule type" value="Genomic_DNA"/>
</dbReference>
<evidence type="ECO:0000313" key="3">
    <source>
        <dbReference type="Proteomes" id="UP001231189"/>
    </source>
</evidence>
<feature type="region of interest" description="Disordered" evidence="1">
    <location>
        <begin position="1"/>
        <end position="30"/>
    </location>
</feature>